<evidence type="ECO:0000313" key="10">
    <source>
        <dbReference type="Proteomes" id="UP000487350"/>
    </source>
</evidence>
<feature type="transmembrane region" description="Helical" evidence="7">
    <location>
        <begin position="385"/>
        <end position="407"/>
    </location>
</feature>
<reference evidence="9 10" key="1">
    <citation type="submission" date="2019-11" db="EMBL/GenBank/DDBJ databases">
        <title>Caenimonas koreensis gen. nov., sp. nov., isolated from activated sludge.</title>
        <authorList>
            <person name="Seung H.R."/>
        </authorList>
    </citation>
    <scope>NUCLEOTIDE SEQUENCE [LARGE SCALE GENOMIC DNA]</scope>
    <source>
        <strain evidence="9 10">EMB320</strain>
    </source>
</reference>
<feature type="transmembrane region" description="Helical" evidence="7">
    <location>
        <begin position="419"/>
        <end position="438"/>
    </location>
</feature>
<feature type="transmembrane region" description="Helical" evidence="7">
    <location>
        <begin position="65"/>
        <end position="84"/>
    </location>
</feature>
<dbReference type="OrthoDB" id="7056428at2"/>
<feature type="transmembrane region" description="Helical" evidence="7">
    <location>
        <begin position="265"/>
        <end position="289"/>
    </location>
</feature>
<feature type="transmembrane region" description="Helical" evidence="7">
    <location>
        <begin position="591"/>
        <end position="609"/>
    </location>
</feature>
<dbReference type="PROSITE" id="PS50928">
    <property type="entry name" value="ABC_TM1"/>
    <property type="match status" value="2"/>
</dbReference>
<dbReference type="RefSeq" id="WP_153586188.1">
    <property type="nucleotide sequence ID" value="NZ_WJBU01000016.1"/>
</dbReference>
<keyword evidence="10" id="KW-1185">Reference proteome</keyword>
<feature type="transmembrane region" description="Helical" evidence="7">
    <location>
        <begin position="653"/>
        <end position="676"/>
    </location>
</feature>
<feature type="domain" description="ABC transmembrane type-1" evidence="8">
    <location>
        <begin position="229"/>
        <end position="434"/>
    </location>
</feature>
<gene>
    <name evidence="9" type="ORF">GHT07_16430</name>
</gene>
<feature type="transmembrane region" description="Helical" evidence="7">
    <location>
        <begin position="696"/>
        <end position="721"/>
    </location>
</feature>
<dbReference type="AlphaFoldDB" id="A0A844AWX6"/>
<dbReference type="CDD" id="cd06261">
    <property type="entry name" value="TM_PBP2"/>
    <property type="match status" value="2"/>
</dbReference>
<feature type="transmembrane region" description="Helical" evidence="7">
    <location>
        <begin position="233"/>
        <end position="253"/>
    </location>
</feature>
<dbReference type="PANTHER" id="PTHR30183">
    <property type="entry name" value="MOLYBDENUM TRANSPORT SYSTEM PERMEASE PROTEIN MODB"/>
    <property type="match status" value="1"/>
</dbReference>
<evidence type="ECO:0000256" key="4">
    <source>
        <dbReference type="ARBA" id="ARBA00022692"/>
    </source>
</evidence>
<accession>A0A844AWX6</accession>
<name>A0A844AWX6_9BURK</name>
<dbReference type="InterPro" id="IPR000515">
    <property type="entry name" value="MetI-like"/>
</dbReference>
<comment type="subcellular location">
    <subcellularLocation>
        <location evidence="1 7">Cell membrane</location>
        <topology evidence="1 7">Multi-pass membrane protein</topology>
    </subcellularLocation>
</comment>
<evidence type="ECO:0000313" key="9">
    <source>
        <dbReference type="EMBL" id="MRD48875.1"/>
    </source>
</evidence>
<dbReference type="InterPro" id="IPR035906">
    <property type="entry name" value="MetI-like_sf"/>
</dbReference>
<comment type="similarity">
    <text evidence="7">Belongs to the binding-protein-dependent transport system permease family.</text>
</comment>
<feature type="transmembrane region" description="Helical" evidence="7">
    <location>
        <begin position="14"/>
        <end position="34"/>
    </location>
</feature>
<dbReference type="PANTHER" id="PTHR30183:SF7">
    <property type="entry name" value="FERRIC TRANSPORT SYSTEM PERMEASE PROTEIN FBPB 1-RELATED"/>
    <property type="match status" value="1"/>
</dbReference>
<evidence type="ECO:0000256" key="3">
    <source>
        <dbReference type="ARBA" id="ARBA00022475"/>
    </source>
</evidence>
<feature type="transmembrane region" description="Helical" evidence="7">
    <location>
        <begin position="164"/>
        <end position="186"/>
    </location>
</feature>
<dbReference type="GO" id="GO:0005886">
    <property type="term" value="C:plasma membrane"/>
    <property type="evidence" value="ECO:0007669"/>
    <property type="project" value="UniProtKB-SubCell"/>
</dbReference>
<proteinExistence type="inferred from homology"/>
<evidence type="ECO:0000256" key="5">
    <source>
        <dbReference type="ARBA" id="ARBA00022989"/>
    </source>
</evidence>
<feature type="transmembrane region" description="Helical" evidence="7">
    <location>
        <begin position="91"/>
        <end position="113"/>
    </location>
</feature>
<feature type="transmembrane region" description="Helical" evidence="7">
    <location>
        <begin position="565"/>
        <end position="585"/>
    </location>
</feature>
<sequence length="742" mass="78768">MTTRAPARSSGNTVIWWWIAIAVAGYLALPWYALQDANGLTAIPQVFGGDDKANGLMQALVYGRVWLGLGIAGICIAAAGAVQAPGRAQGALLVAGGLVGVLGVGGAGFLIGAKGWSGEWLNQLFGELAKNQFGVGWGGFVALTALVVLTAFGLARRGFFKGDLFIAAAVVVSGTLLGLFIVYPVLKALSSAFFTEEGRFSFLSLFERVASERNFGLSCLYGGVRCGVAWNTLFLGVATALSTTVLGTLMALMAERAGNKYSKPLNVLAMLPIITPPFVVGLGLILLFGRAGLVNQLLEWAFGINPTRWFYGWFGVWIAQTFAFAPIAFMIMRGVVQGVAPSLEEAAQTLRASPQRTFMTITLPLLKPGLANAFLVGFIESMADFGNPVVVGGQFSVLSTEIFFAIVGAQYDQGRAASLAWILTLFALGVFAVQRLVLGKQSYTTVSGKGDAGVAMALPPRVRKIVYGVALPWMAFTALVYVFAFAGGFVQTWGRDYTPTLSHFSTAFSLEWGQFGLVWAGTAWNSFFTTIKLAAISAPLTAVLGLLIAYLLARTEFKGLAMFEFSALLAFAIPGTVLGVSYILAFNVPPFELTGTGLIIVLCFLFRNLPVGVRAGTAAFKQLDKSLDEASIMLRASSVQTLRYVVLPLLKPALIAALVYSFVRAITTVSAVIFLVTAENELATTYIIGRVGNGDYGVALAYCTVLIVLMSIVTALIQFVVGERKLGRRKAAVAVATSQGIA</sequence>
<dbReference type="Proteomes" id="UP000487350">
    <property type="component" value="Unassembled WGS sequence"/>
</dbReference>
<feature type="transmembrane region" description="Helical" evidence="7">
    <location>
        <begin position="533"/>
        <end position="553"/>
    </location>
</feature>
<keyword evidence="6 7" id="KW-0472">Membrane</keyword>
<keyword evidence="4 7" id="KW-0812">Transmembrane</keyword>
<keyword evidence="2 7" id="KW-0813">Transport</keyword>
<evidence type="ECO:0000256" key="7">
    <source>
        <dbReference type="RuleBase" id="RU363032"/>
    </source>
</evidence>
<evidence type="ECO:0000256" key="2">
    <source>
        <dbReference type="ARBA" id="ARBA00022448"/>
    </source>
</evidence>
<comment type="caution">
    <text evidence="9">The sequence shown here is derived from an EMBL/GenBank/DDBJ whole genome shotgun (WGS) entry which is preliminary data.</text>
</comment>
<organism evidence="9 10">
    <name type="scientific">Caenimonas koreensis DSM 17982</name>
    <dbReference type="NCBI Taxonomy" id="1121255"/>
    <lineage>
        <taxon>Bacteria</taxon>
        <taxon>Pseudomonadati</taxon>
        <taxon>Pseudomonadota</taxon>
        <taxon>Betaproteobacteria</taxon>
        <taxon>Burkholderiales</taxon>
        <taxon>Comamonadaceae</taxon>
        <taxon>Caenimonas</taxon>
    </lineage>
</organism>
<dbReference type="SUPFAM" id="SSF161098">
    <property type="entry name" value="MetI-like"/>
    <property type="match status" value="2"/>
</dbReference>
<evidence type="ECO:0000256" key="6">
    <source>
        <dbReference type="ARBA" id="ARBA00023136"/>
    </source>
</evidence>
<dbReference type="Gene3D" id="1.10.3720.10">
    <property type="entry name" value="MetI-like"/>
    <property type="match status" value="2"/>
</dbReference>
<dbReference type="GO" id="GO:0055085">
    <property type="term" value="P:transmembrane transport"/>
    <property type="evidence" value="ECO:0007669"/>
    <property type="project" value="InterPro"/>
</dbReference>
<feature type="transmembrane region" description="Helical" evidence="7">
    <location>
        <begin position="133"/>
        <end position="152"/>
    </location>
</feature>
<feature type="domain" description="ABC transmembrane type-1" evidence="8">
    <location>
        <begin position="527"/>
        <end position="717"/>
    </location>
</feature>
<keyword evidence="5 7" id="KW-1133">Transmembrane helix</keyword>
<dbReference type="EMBL" id="WJBU01000016">
    <property type="protein sequence ID" value="MRD48875.1"/>
    <property type="molecule type" value="Genomic_DNA"/>
</dbReference>
<feature type="transmembrane region" description="Helical" evidence="7">
    <location>
        <begin position="309"/>
        <end position="336"/>
    </location>
</feature>
<evidence type="ECO:0000256" key="1">
    <source>
        <dbReference type="ARBA" id="ARBA00004651"/>
    </source>
</evidence>
<evidence type="ECO:0000259" key="8">
    <source>
        <dbReference type="PROSITE" id="PS50928"/>
    </source>
</evidence>
<dbReference type="Pfam" id="PF00528">
    <property type="entry name" value="BPD_transp_1"/>
    <property type="match status" value="2"/>
</dbReference>
<protein>
    <submittedName>
        <fullName evidence="9">ABC transporter permease subunit</fullName>
    </submittedName>
</protein>
<keyword evidence="3" id="KW-1003">Cell membrane</keyword>
<feature type="transmembrane region" description="Helical" evidence="7">
    <location>
        <begin position="465"/>
        <end position="489"/>
    </location>
</feature>